<evidence type="ECO:0000313" key="2">
    <source>
        <dbReference type="EMBL" id="KTQ96984.1"/>
    </source>
</evidence>
<feature type="domain" description="GCVT N-terminal" evidence="1">
    <location>
        <begin position="47"/>
        <end position="265"/>
    </location>
</feature>
<dbReference type="Pfam" id="PF01571">
    <property type="entry name" value="GCV_T"/>
    <property type="match status" value="1"/>
</dbReference>
<dbReference type="SUPFAM" id="SSF103025">
    <property type="entry name" value="Folate-binding domain"/>
    <property type="match status" value="1"/>
</dbReference>
<dbReference type="PANTHER" id="PTHR43757">
    <property type="entry name" value="AMINOMETHYLTRANSFERASE"/>
    <property type="match status" value="1"/>
</dbReference>
<comment type="caution">
    <text evidence="2">The sequence shown here is derived from an EMBL/GenBank/DDBJ whole genome shotgun (WGS) entry which is preliminary data.</text>
</comment>
<dbReference type="PANTHER" id="PTHR43757:SF2">
    <property type="entry name" value="AMINOMETHYLTRANSFERASE, MITOCHONDRIAL"/>
    <property type="match status" value="1"/>
</dbReference>
<name>A0A175RD62_9HYPH</name>
<dbReference type="InterPro" id="IPR006222">
    <property type="entry name" value="GCVT_N"/>
</dbReference>
<accession>A0A175RD62</accession>
<reference evidence="2" key="1">
    <citation type="journal article" date="2016" name="Front. Microbiol.">
        <title>Genomic Resource of Rice Seed Associated Bacteria.</title>
        <authorList>
            <person name="Midha S."/>
            <person name="Bansal K."/>
            <person name="Sharma S."/>
            <person name="Kumar N."/>
            <person name="Patil P.P."/>
            <person name="Chaudhry V."/>
            <person name="Patil P.B."/>
        </authorList>
    </citation>
    <scope>NUCLEOTIDE SEQUENCE [LARGE SCALE GENOMIC DNA]</scope>
    <source>
        <strain evidence="2">NS226</strain>
    </source>
</reference>
<dbReference type="STRING" id="401562.NS365_12345"/>
<protein>
    <submittedName>
        <fullName evidence="2">Glycine cleavage system protein T</fullName>
    </submittedName>
</protein>
<organism evidence="2">
    <name type="scientific">Aureimonas ureilytica</name>
    <dbReference type="NCBI Taxonomy" id="401562"/>
    <lineage>
        <taxon>Bacteria</taxon>
        <taxon>Pseudomonadati</taxon>
        <taxon>Pseudomonadota</taxon>
        <taxon>Alphaproteobacteria</taxon>
        <taxon>Hyphomicrobiales</taxon>
        <taxon>Aurantimonadaceae</taxon>
        <taxon>Aureimonas</taxon>
    </lineage>
</organism>
<dbReference type="AlphaFoldDB" id="A0A175RD62"/>
<dbReference type="InterPro" id="IPR028896">
    <property type="entry name" value="GcvT/YgfZ/DmdA"/>
</dbReference>
<evidence type="ECO:0000259" key="1">
    <source>
        <dbReference type="Pfam" id="PF01571"/>
    </source>
</evidence>
<dbReference type="Gene3D" id="3.30.1360.120">
    <property type="entry name" value="Probable tRNA modification gtpase trme, domain 1"/>
    <property type="match status" value="1"/>
</dbReference>
<dbReference type="EMBL" id="LDPZ01000012">
    <property type="protein sequence ID" value="KTQ96984.1"/>
    <property type="molecule type" value="Genomic_DNA"/>
</dbReference>
<dbReference type="Proteomes" id="UP000078272">
    <property type="component" value="Unassembled WGS sequence"/>
</dbReference>
<sequence>MDTREMTSLQDLIDSKPNFVEYLYNDTISQYHKSRTSLFATLIAPEYTTWREEQRAWRETAVLFNQSHHMPVLYVKGPDAKKLLEYLSPCTFSNLSTNRAKQYFACTPRGHHIGDCILNYYGEDEGFELISGMPLLNWVRYNGETQSYDVHFTFDPTTPYAKDGKRTKYRFQLEGPNARAILDEICEGGWPELKFFNTTYVTIAGCRVHVLRHGMAGHAGAEISGPFADMDTVRDAILQAGERHGLLQAGTRTYYSTPLEDGWIPYPLPGIYTGEDLRAYREWLPADSWEANMQLGGSLYSDNVEDYYWTPSALGYEKLVKFDHDFIGRAAIEAQFAGPKRVKRVLRWHHEDINKIMASQLGDGPTYKALDMPTAYFGWPQADEVRSNDGALVGMSQYCGYNINEREFLSLCGIDEAYAEPGTEVVLTWGEIKGGSRKPHVERHEQTTIRATVHTAPFSKAAQAKLRAVI</sequence>
<dbReference type="PATRIC" id="fig|401562.3.peg.375"/>
<proteinExistence type="predicted"/>
<dbReference type="InterPro" id="IPR027266">
    <property type="entry name" value="TrmE/GcvT-like"/>
</dbReference>
<gene>
    <name evidence="2" type="ORF">NS226_05545</name>
</gene>